<dbReference type="InterPro" id="IPR054545">
    <property type="entry name" value="ApeI-like"/>
</dbReference>
<dbReference type="EMBL" id="CP037867">
    <property type="protein sequence ID" value="QBM29255.1"/>
    <property type="molecule type" value="Genomic_DNA"/>
</dbReference>
<dbReference type="SUPFAM" id="SSF54637">
    <property type="entry name" value="Thioesterase/thiol ester dehydrase-isomerase"/>
    <property type="match status" value="1"/>
</dbReference>
<reference evidence="2 3" key="1">
    <citation type="submission" date="2019-03" db="EMBL/GenBank/DDBJ databases">
        <authorList>
            <person name="Sebastian G."/>
            <person name="Baumann P."/>
            <person name="Ruckert C."/>
            <person name="Kalinowski J."/>
            <person name="Nebel B."/>
            <person name="Takors R."/>
            <person name="Blombach B."/>
        </authorList>
    </citation>
    <scope>NUCLEOTIDE SEQUENCE [LARGE SCALE GENOMIC DNA]</scope>
    <source>
        <strain evidence="2 3">DSM 1084</strain>
    </source>
</reference>
<dbReference type="AlphaFoldDB" id="A0A4P6X328"/>
<evidence type="ECO:0000313" key="2">
    <source>
        <dbReference type="EMBL" id="QBM29255.1"/>
    </source>
</evidence>
<protein>
    <submittedName>
        <fullName evidence="2">(3R)-hydroxymyristoyl-ACP dehydratase</fullName>
    </submittedName>
</protein>
<dbReference type="GO" id="GO:0016829">
    <property type="term" value="F:lyase activity"/>
    <property type="evidence" value="ECO:0007669"/>
    <property type="project" value="UniProtKB-KW"/>
</dbReference>
<evidence type="ECO:0000259" key="1">
    <source>
        <dbReference type="Pfam" id="PF22818"/>
    </source>
</evidence>
<dbReference type="InterPro" id="IPR029069">
    <property type="entry name" value="HotDog_dom_sf"/>
</dbReference>
<dbReference type="Pfam" id="PF22818">
    <property type="entry name" value="ApeI-like"/>
    <property type="match status" value="1"/>
</dbReference>
<dbReference type="Proteomes" id="UP000293912">
    <property type="component" value="Chromosome"/>
</dbReference>
<dbReference type="Gene3D" id="3.10.129.10">
    <property type="entry name" value="Hotdog Thioesterase"/>
    <property type="match status" value="1"/>
</dbReference>
<gene>
    <name evidence="2" type="ORF">HPF_16300</name>
</gene>
<organism evidence="2 3">
    <name type="scientific">Hydrogenophaga pseudoflava</name>
    <name type="common">Pseudomonas carboxydoflava</name>
    <dbReference type="NCBI Taxonomy" id="47421"/>
    <lineage>
        <taxon>Bacteria</taxon>
        <taxon>Pseudomonadati</taxon>
        <taxon>Pseudomonadota</taxon>
        <taxon>Betaproteobacteria</taxon>
        <taxon>Burkholderiales</taxon>
        <taxon>Comamonadaceae</taxon>
        <taxon>Hydrogenophaga</taxon>
    </lineage>
</organism>
<name>A0A4P6X328_HYDPS</name>
<sequence>MTLFEQAWRVPADHPAFAGHFPGHPIVPGVVLLDRVAQMAQRLRGGPLAGWQVTQVKFLSPCGPDDELVFALRDGARGGLAFSVHCGDREVASGGLLPPAP</sequence>
<dbReference type="KEGG" id="hpse:HPF_16300"/>
<dbReference type="RefSeq" id="WP_165961729.1">
    <property type="nucleotide sequence ID" value="NZ_CP037867.1"/>
</dbReference>
<accession>A0A4P6X328</accession>
<evidence type="ECO:0000313" key="3">
    <source>
        <dbReference type="Proteomes" id="UP000293912"/>
    </source>
</evidence>
<keyword evidence="3" id="KW-1185">Reference proteome</keyword>
<proteinExistence type="predicted"/>
<feature type="domain" description="ApeI dehydratase-like" evidence="1">
    <location>
        <begin position="7"/>
        <end position="94"/>
    </location>
</feature>